<feature type="domain" description="Immunity protein Imm33" evidence="2">
    <location>
        <begin position="2"/>
        <end position="83"/>
    </location>
</feature>
<evidence type="ECO:0000313" key="3">
    <source>
        <dbReference type="EMBL" id="WPF84323.1"/>
    </source>
</evidence>
<feature type="compositionally biased region" description="Basic and acidic residues" evidence="1">
    <location>
        <begin position="114"/>
        <end position="124"/>
    </location>
</feature>
<proteinExistence type="predicted"/>
<keyword evidence="4" id="KW-1185">Reference proteome</keyword>
<reference evidence="4" key="1">
    <citation type="submission" date="2023-11" db="EMBL/GenBank/DDBJ databases">
        <authorList>
            <person name="Helweg L.P."/>
            <person name="Kiel A."/>
            <person name="Hitz F."/>
            <person name="Ruckert-Reed C."/>
            <person name="Busche T."/>
            <person name="Kaltschmidt B."/>
            <person name="Kaltschmidt C."/>
        </authorList>
    </citation>
    <scope>NUCLEOTIDE SEQUENCE [LARGE SCALE GENOMIC DNA]</scope>
    <source>
        <strain evidence="4">4.1</strain>
    </source>
</reference>
<dbReference type="Pfam" id="PF09951">
    <property type="entry name" value="Imm33"/>
    <property type="match status" value="1"/>
</dbReference>
<dbReference type="Proteomes" id="UP001304340">
    <property type="component" value="Chromosome"/>
</dbReference>
<dbReference type="EMBL" id="CP138359">
    <property type="protein sequence ID" value="WPF84323.1"/>
    <property type="molecule type" value="Genomic_DNA"/>
</dbReference>
<accession>A0AAF0Z9J3</accession>
<protein>
    <submittedName>
        <fullName evidence="3">DUF2185 domain-containing protein</fullName>
    </submittedName>
</protein>
<dbReference type="InterPro" id="IPR018689">
    <property type="entry name" value="Imm33_dom"/>
</dbReference>
<evidence type="ECO:0000256" key="1">
    <source>
        <dbReference type="SAM" id="MobiDB-lite"/>
    </source>
</evidence>
<dbReference type="AlphaFoldDB" id="A0AAF0Z9J3"/>
<dbReference type="KEGG" id="sbil:SANBI_003706"/>
<gene>
    <name evidence="3" type="ORF">SANBI_003706</name>
</gene>
<sequence length="611" mass="66804">MSKNVVSGAGRVRWMVRENSQAPADNGWRIFSHVDTSDYLADASNLQILPFNDICAIEPALIGIYDFPVGSDLQLVDEGAGIKIVDTASGREIPPESFYVPDVPAPTTSFGVPRDAEREPERANSHAGQAAPPRDATGARPTPQALVEWEERVPELIAALWARAGKHADLLDLSVGSLATVAHLAVEDADRGYIRPVDHGTAKAAYVAYVGEVALRAGGGDWVFMSVEDRPLDQGNSLVGRPFIERRDETGAARVMLPERAVDALVVSRSADELVEIVRRYASERVDAPTPVADPRLTGADKAHVTPEQAEQFQDWLEAMHPRLARFEDFITPREWTGGYTRESLAGLEQYVLDMWPDHQSFVDAADLDFTDGAVRYIGETFLRVAGGGWSVDHNPTFIYSGRPVVRFDRENRTPVSPFHLLSTVLNRRSGNVLTSIWDGQSRQVAERRATEAPGWRPRRDPVPGLVTEAPPISPEAAAWIARVPGLVRDLQSWAGDRGPMLDLSRASLSTLAALAVDDIDAGLLHWQGSGPLKDAYVAYLGEVALRASEGTWVLHPGDAHGNNPYVGRPFVGRFTEAGDYFTILPASAIYQIETQRSPGPLFDMVDAFAR</sequence>
<evidence type="ECO:0000313" key="4">
    <source>
        <dbReference type="Proteomes" id="UP001304340"/>
    </source>
</evidence>
<evidence type="ECO:0000259" key="2">
    <source>
        <dbReference type="Pfam" id="PF09951"/>
    </source>
</evidence>
<name>A0AAF0Z9J3_9MICO</name>
<organism evidence="3 4">
    <name type="scientific">Sanguibacter biliveldensis</name>
    <dbReference type="NCBI Taxonomy" id="3030830"/>
    <lineage>
        <taxon>Bacteria</taxon>
        <taxon>Bacillati</taxon>
        <taxon>Actinomycetota</taxon>
        <taxon>Actinomycetes</taxon>
        <taxon>Micrococcales</taxon>
        <taxon>Sanguibacteraceae</taxon>
        <taxon>Sanguibacter</taxon>
    </lineage>
</organism>
<feature type="region of interest" description="Disordered" evidence="1">
    <location>
        <begin position="95"/>
        <end position="142"/>
    </location>
</feature>